<gene>
    <name evidence="2" type="ORF">C7B65_18750</name>
</gene>
<proteinExistence type="predicted"/>
<name>A0A2T1DAH3_9CYAN</name>
<organism evidence="2 3">
    <name type="scientific">Phormidesmis priestleyi ULC007</name>
    <dbReference type="NCBI Taxonomy" id="1920490"/>
    <lineage>
        <taxon>Bacteria</taxon>
        <taxon>Bacillati</taxon>
        <taxon>Cyanobacteriota</taxon>
        <taxon>Cyanophyceae</taxon>
        <taxon>Leptolyngbyales</taxon>
        <taxon>Leptolyngbyaceae</taxon>
        <taxon>Phormidesmis</taxon>
    </lineage>
</organism>
<reference evidence="2 3" key="1">
    <citation type="submission" date="2018-02" db="EMBL/GenBank/DDBJ databases">
        <authorList>
            <person name="Cohen D.B."/>
            <person name="Kent A.D."/>
        </authorList>
    </citation>
    <scope>NUCLEOTIDE SEQUENCE [LARGE SCALE GENOMIC DNA]</scope>
    <source>
        <strain evidence="2 3">ULC007</strain>
    </source>
</reference>
<evidence type="ECO:0000313" key="2">
    <source>
        <dbReference type="EMBL" id="PSB17467.1"/>
    </source>
</evidence>
<evidence type="ECO:0000256" key="1">
    <source>
        <dbReference type="SAM" id="SignalP"/>
    </source>
</evidence>
<accession>A0A2T1DAH3</accession>
<protein>
    <submittedName>
        <fullName evidence="2">Uncharacterized protein</fullName>
    </submittedName>
</protein>
<keyword evidence="1" id="KW-0732">Signal</keyword>
<dbReference type="Proteomes" id="UP000238634">
    <property type="component" value="Unassembled WGS sequence"/>
</dbReference>
<dbReference type="RefSeq" id="WP_073074254.1">
    <property type="nucleotide sequence ID" value="NZ_MPPI01000032.1"/>
</dbReference>
<feature type="signal peptide" evidence="1">
    <location>
        <begin position="1"/>
        <end position="24"/>
    </location>
</feature>
<dbReference type="OrthoDB" id="572018at2"/>
<dbReference type="AlphaFoldDB" id="A0A2T1DAH3"/>
<comment type="caution">
    <text evidence="2">The sequence shown here is derived from an EMBL/GenBank/DDBJ whole genome shotgun (WGS) entry which is preliminary data.</text>
</comment>
<evidence type="ECO:0000313" key="3">
    <source>
        <dbReference type="Proteomes" id="UP000238634"/>
    </source>
</evidence>
<reference evidence="2 3" key="2">
    <citation type="submission" date="2018-03" db="EMBL/GenBank/DDBJ databases">
        <title>The ancient ancestry and fast evolution of plastids.</title>
        <authorList>
            <person name="Moore K.R."/>
            <person name="Magnabosco C."/>
            <person name="Momper L."/>
            <person name="Gold D.A."/>
            <person name="Bosak T."/>
            <person name="Fournier G.P."/>
        </authorList>
    </citation>
    <scope>NUCLEOTIDE SEQUENCE [LARGE SCALE GENOMIC DNA]</scope>
    <source>
        <strain evidence="2 3">ULC007</strain>
    </source>
</reference>
<dbReference type="STRING" id="1920490.GCA_001895925_01786"/>
<feature type="chain" id="PRO_5015591134" evidence="1">
    <location>
        <begin position="25"/>
        <end position="166"/>
    </location>
</feature>
<dbReference type="EMBL" id="PVWG01000028">
    <property type="protein sequence ID" value="PSB17467.1"/>
    <property type="molecule type" value="Genomic_DNA"/>
</dbReference>
<keyword evidence="3" id="KW-1185">Reference proteome</keyword>
<sequence length="166" mass="18007">MKLFSSILGISIAASLLSSLPAQATNLELQVFKAIDTQDPRVRCPTNVVVTETPQPYREGSYAIDGKANLSTIANGFTIANSDDFSVTWVAKLKPQYRQCKATARIVKSGNEPFSAHSYLRMRFVGGNAYLILDMTGMSDANGLTSAILKKSVQRGNPVWSWGGTD</sequence>